<proteinExistence type="predicted"/>
<keyword evidence="1" id="KW-0812">Transmembrane</keyword>
<evidence type="ECO:0000313" key="4">
    <source>
        <dbReference type="Proteomes" id="UP000712600"/>
    </source>
</evidence>
<keyword evidence="1" id="KW-0472">Membrane</keyword>
<feature type="signal peptide" evidence="2">
    <location>
        <begin position="1"/>
        <end position="24"/>
    </location>
</feature>
<keyword evidence="2" id="KW-0732">Signal</keyword>
<evidence type="ECO:0000256" key="2">
    <source>
        <dbReference type="SAM" id="SignalP"/>
    </source>
</evidence>
<sequence length="116" mass="12660">MERGSIALFIILLFVLCFPISSDSQKLSPSISLHDQEQAHAEVTIEDIKREEDKSIDIFRVGVGSHGVTGGKGGGRKASPKRSAAMELRPKLFFSTTSLLFTSFIMLSLTSVNMSI</sequence>
<organism evidence="3 4">
    <name type="scientific">Brassica cretica</name>
    <name type="common">Mustard</name>
    <dbReference type="NCBI Taxonomy" id="69181"/>
    <lineage>
        <taxon>Eukaryota</taxon>
        <taxon>Viridiplantae</taxon>
        <taxon>Streptophyta</taxon>
        <taxon>Embryophyta</taxon>
        <taxon>Tracheophyta</taxon>
        <taxon>Spermatophyta</taxon>
        <taxon>Magnoliopsida</taxon>
        <taxon>eudicotyledons</taxon>
        <taxon>Gunneridae</taxon>
        <taxon>Pentapetalae</taxon>
        <taxon>rosids</taxon>
        <taxon>malvids</taxon>
        <taxon>Brassicales</taxon>
        <taxon>Brassicaceae</taxon>
        <taxon>Brassiceae</taxon>
        <taxon>Brassica</taxon>
    </lineage>
</organism>
<feature type="transmembrane region" description="Helical" evidence="1">
    <location>
        <begin position="92"/>
        <end position="112"/>
    </location>
</feature>
<name>A0A8S9RIH3_BRACR</name>
<reference evidence="3" key="1">
    <citation type="submission" date="2019-12" db="EMBL/GenBank/DDBJ databases">
        <title>Genome sequencing and annotation of Brassica cretica.</title>
        <authorList>
            <person name="Studholme D.J."/>
            <person name="Sarris P."/>
        </authorList>
    </citation>
    <scope>NUCLEOTIDE SEQUENCE</scope>
    <source>
        <strain evidence="3">PFS-109/04</strain>
        <tissue evidence="3">Leaf</tissue>
    </source>
</reference>
<evidence type="ECO:0000313" key="3">
    <source>
        <dbReference type="EMBL" id="KAF3572954.1"/>
    </source>
</evidence>
<keyword evidence="1" id="KW-1133">Transmembrane helix</keyword>
<feature type="chain" id="PRO_5035864186" description="Transmembrane protein" evidence="2">
    <location>
        <begin position="25"/>
        <end position="116"/>
    </location>
</feature>
<dbReference type="Proteomes" id="UP000712600">
    <property type="component" value="Unassembled WGS sequence"/>
</dbReference>
<comment type="caution">
    <text evidence="3">The sequence shown here is derived from an EMBL/GenBank/DDBJ whole genome shotgun (WGS) entry which is preliminary data.</text>
</comment>
<protein>
    <recommendedName>
        <fullName evidence="5">Transmembrane protein</fullName>
    </recommendedName>
</protein>
<gene>
    <name evidence="3" type="ORF">F2Q69_00063279</name>
</gene>
<dbReference type="EMBL" id="QGKX02000095">
    <property type="protein sequence ID" value="KAF3572954.1"/>
    <property type="molecule type" value="Genomic_DNA"/>
</dbReference>
<accession>A0A8S9RIH3</accession>
<dbReference type="AlphaFoldDB" id="A0A8S9RIH3"/>
<evidence type="ECO:0000256" key="1">
    <source>
        <dbReference type="SAM" id="Phobius"/>
    </source>
</evidence>
<evidence type="ECO:0008006" key="5">
    <source>
        <dbReference type="Google" id="ProtNLM"/>
    </source>
</evidence>